<dbReference type="Gene3D" id="3.10.450.410">
    <property type="match status" value="1"/>
</dbReference>
<protein>
    <recommendedName>
        <fullName evidence="3">DUF4348 domain-containing protein</fullName>
    </recommendedName>
</protein>
<sequence>MIEMKYLFYYVVIFILVTCKNVNNNETNERIEKYDVFTSPMYSEEDFTIFFNRFKKDSLFQFRRCSEIITIYECDDFDNLVRNFKSKKDIKFIDFTKDSISYNLEENAYKVKIIQTKDSVDYHLWGIDNGIDVSFIFKKRDSIWILSSIYDFSN</sequence>
<evidence type="ECO:0000313" key="1">
    <source>
        <dbReference type="EMBL" id="ATA67529.1"/>
    </source>
</evidence>
<dbReference type="GeneID" id="96780591"/>
<name>A0A286NTU4_9FLAO</name>
<dbReference type="Pfam" id="PF14254">
    <property type="entry name" value="DUF4348"/>
    <property type="match status" value="1"/>
</dbReference>
<dbReference type="KEGG" id="ccyn:CGC48_02130"/>
<reference evidence="1 2" key="1">
    <citation type="journal article" date="2017" name="Genome Announc.">
        <title>Twelve Complete Reference Genomes of Clinical Isolates in the Capnocytophaga Genus.</title>
        <authorList>
            <person name="Villarma A."/>
            <person name="Gulvik C.A."/>
            <person name="Rowe L.A."/>
            <person name="Sheth M."/>
            <person name="Juieng P."/>
            <person name="Nicholson A.C."/>
            <person name="Loparev V.N."/>
            <person name="McQuiston J.R."/>
        </authorList>
    </citation>
    <scope>NUCLEOTIDE SEQUENCE [LARGE SCALE GENOMIC DNA]</scope>
    <source>
        <strain evidence="1 2">G7591</strain>
    </source>
</reference>
<gene>
    <name evidence="1" type="ORF">CGC48_02130</name>
</gene>
<proteinExistence type="predicted"/>
<dbReference type="RefSeq" id="WP_098028278.1">
    <property type="nucleotide sequence ID" value="NZ_CP022378.1"/>
</dbReference>
<organism evidence="1 2">
    <name type="scientific">Capnocytophaga cynodegmi</name>
    <dbReference type="NCBI Taxonomy" id="28189"/>
    <lineage>
        <taxon>Bacteria</taxon>
        <taxon>Pseudomonadati</taxon>
        <taxon>Bacteroidota</taxon>
        <taxon>Flavobacteriia</taxon>
        <taxon>Flavobacteriales</taxon>
        <taxon>Flavobacteriaceae</taxon>
        <taxon>Capnocytophaga</taxon>
    </lineage>
</organism>
<dbReference type="InterPro" id="IPR025590">
    <property type="entry name" value="DUF4348"/>
</dbReference>
<accession>A0A286NTU4</accession>
<dbReference type="AlphaFoldDB" id="A0A286NTU4"/>
<dbReference type="Proteomes" id="UP000242855">
    <property type="component" value="Chromosome"/>
</dbReference>
<evidence type="ECO:0008006" key="3">
    <source>
        <dbReference type="Google" id="ProtNLM"/>
    </source>
</evidence>
<evidence type="ECO:0000313" key="2">
    <source>
        <dbReference type="Proteomes" id="UP000242855"/>
    </source>
</evidence>
<dbReference type="EMBL" id="CP022378">
    <property type="protein sequence ID" value="ATA67529.1"/>
    <property type="molecule type" value="Genomic_DNA"/>
</dbReference>